<evidence type="ECO:0000256" key="3">
    <source>
        <dbReference type="SAM" id="MobiDB-lite"/>
    </source>
</evidence>
<name>A6G5Y0_9BACT</name>
<evidence type="ECO:0000256" key="1">
    <source>
        <dbReference type="ARBA" id="ARBA00010062"/>
    </source>
</evidence>
<dbReference type="STRING" id="391625.PPSIR1_12253"/>
<evidence type="ECO:0000259" key="4">
    <source>
        <dbReference type="Pfam" id="PF13458"/>
    </source>
</evidence>
<dbReference type="Gene3D" id="3.40.50.2300">
    <property type="match status" value="2"/>
</dbReference>
<evidence type="ECO:0000313" key="6">
    <source>
        <dbReference type="Proteomes" id="UP000005801"/>
    </source>
</evidence>
<dbReference type="Proteomes" id="UP000005801">
    <property type="component" value="Unassembled WGS sequence"/>
</dbReference>
<dbReference type="InterPro" id="IPR028081">
    <property type="entry name" value="Leu-bd"/>
</dbReference>
<accession>A6G5Y0</accession>
<evidence type="ECO:0000256" key="2">
    <source>
        <dbReference type="ARBA" id="ARBA00022729"/>
    </source>
</evidence>
<comment type="similarity">
    <text evidence="1">Belongs to the leucine-binding protein family.</text>
</comment>
<keyword evidence="6" id="KW-1185">Reference proteome</keyword>
<dbReference type="InterPro" id="IPR028082">
    <property type="entry name" value="Peripla_BP_I"/>
</dbReference>
<dbReference type="SUPFAM" id="SSF53822">
    <property type="entry name" value="Periplasmic binding protein-like I"/>
    <property type="match status" value="1"/>
</dbReference>
<dbReference type="AlphaFoldDB" id="A6G5Y0"/>
<comment type="caution">
    <text evidence="5">The sequence shown here is derived from an EMBL/GenBank/DDBJ whole genome shotgun (WGS) entry which is preliminary data.</text>
</comment>
<dbReference type="Pfam" id="PF13458">
    <property type="entry name" value="Peripla_BP_6"/>
    <property type="match status" value="1"/>
</dbReference>
<gene>
    <name evidence="5" type="ORF">PPSIR1_12253</name>
</gene>
<organism evidence="5 6">
    <name type="scientific">Plesiocystis pacifica SIR-1</name>
    <dbReference type="NCBI Taxonomy" id="391625"/>
    <lineage>
        <taxon>Bacteria</taxon>
        <taxon>Pseudomonadati</taxon>
        <taxon>Myxococcota</taxon>
        <taxon>Polyangia</taxon>
        <taxon>Nannocystales</taxon>
        <taxon>Nannocystaceae</taxon>
        <taxon>Plesiocystis</taxon>
    </lineage>
</organism>
<protein>
    <recommendedName>
        <fullName evidence="4">Leucine-binding protein domain-containing protein</fullName>
    </recommendedName>
</protein>
<feature type="region of interest" description="Disordered" evidence="3">
    <location>
        <begin position="16"/>
        <end position="42"/>
    </location>
</feature>
<feature type="domain" description="Leucine-binding protein" evidence="4">
    <location>
        <begin position="262"/>
        <end position="545"/>
    </location>
</feature>
<keyword evidence="2" id="KW-0732">Signal</keyword>
<sequence length="568" mass="58715">MVVALLAAPLIISCKPSRASSPPGDEPEEIERSTSPGVTLDAVPDGLRDKWKALVAAREDDRSAPAVTEAADALLADEPPALLRAGALEAKAEGAYLRGEDADAIALADEALGLLDGLESAGEEVPEALQVAIHRALGLALVRSGDPFRAVEVLDRLDGWKGLERELSRGARAVALDRKGDREGALVAFVGWRELLADDSPDAAYAEARVSALARGLERARIEALVERAPGPDAADCLRAALGVDPGDQAPAWVARCRPLPTRIGILLPRSGKLAALADQQFAAASAAVAVLGKERPVSVLWRDSGSSTTTTKAAADAIIADGAEVIIGPVGVGNVRAAVQVGGQARFLIPGEGLASARGVAASLEQRALALVGEVAKTHARAAVFVPDNGYGKRVRKALESSAMQASVTLSFVSYSPGEKSFGKLMGGVSGELEKGSALVIADALPRTELIVRQMRRAGMRVAGGRVDSEGPEVLVASMGEGLSPDAVSTKHDSLDGVILAPAAAPDASSRAFEDQYLAQQGELPDDQALLVWRALSAAWSGASGTLEPEAELVRVQGGRVVALQAP</sequence>
<dbReference type="EMBL" id="ABCS01000027">
    <property type="protein sequence ID" value="EDM78754.1"/>
    <property type="molecule type" value="Genomic_DNA"/>
</dbReference>
<reference evidence="5 6" key="1">
    <citation type="submission" date="2007-06" db="EMBL/GenBank/DDBJ databases">
        <authorList>
            <person name="Shimkets L."/>
            <person name="Ferriera S."/>
            <person name="Johnson J."/>
            <person name="Kravitz S."/>
            <person name="Beeson K."/>
            <person name="Sutton G."/>
            <person name="Rogers Y.-H."/>
            <person name="Friedman R."/>
            <person name="Frazier M."/>
            <person name="Venter J.C."/>
        </authorList>
    </citation>
    <scope>NUCLEOTIDE SEQUENCE [LARGE SCALE GENOMIC DNA]</scope>
    <source>
        <strain evidence="5 6">SIR-1</strain>
    </source>
</reference>
<evidence type="ECO:0000313" key="5">
    <source>
        <dbReference type="EMBL" id="EDM78754.1"/>
    </source>
</evidence>
<proteinExistence type="inferred from homology"/>